<proteinExistence type="predicted"/>
<accession>A0A285GWK3</accession>
<gene>
    <name evidence="2" type="ORF">SAMN06265827_11072</name>
</gene>
<feature type="domain" description="Helix-turn-helix" evidence="1">
    <location>
        <begin position="24"/>
        <end position="70"/>
    </location>
</feature>
<dbReference type="Pfam" id="PF12728">
    <property type="entry name" value="HTH_17"/>
    <property type="match status" value="1"/>
</dbReference>
<evidence type="ECO:0000313" key="2">
    <source>
        <dbReference type="EMBL" id="SNY26916.1"/>
    </source>
</evidence>
<evidence type="ECO:0000259" key="1">
    <source>
        <dbReference type="Pfam" id="PF12728"/>
    </source>
</evidence>
<protein>
    <submittedName>
        <fullName evidence="2">DNA binding domain-containing protein, excisionase family</fullName>
    </submittedName>
</protein>
<dbReference type="InterPro" id="IPR041657">
    <property type="entry name" value="HTH_17"/>
</dbReference>
<dbReference type="EMBL" id="OBDZ01000010">
    <property type="protein sequence ID" value="SNY26916.1"/>
    <property type="molecule type" value="Genomic_DNA"/>
</dbReference>
<keyword evidence="3" id="KW-1185">Reference proteome</keyword>
<dbReference type="Proteomes" id="UP000219573">
    <property type="component" value="Unassembled WGS sequence"/>
</dbReference>
<dbReference type="AlphaFoldDB" id="A0A285GWK3"/>
<organism evidence="2 3">
    <name type="scientific">Orenia metallireducens</name>
    <dbReference type="NCBI Taxonomy" id="1413210"/>
    <lineage>
        <taxon>Bacteria</taxon>
        <taxon>Bacillati</taxon>
        <taxon>Bacillota</taxon>
        <taxon>Clostridia</taxon>
        <taxon>Halanaerobiales</taxon>
        <taxon>Halobacteroidaceae</taxon>
        <taxon>Orenia</taxon>
    </lineage>
</organism>
<reference evidence="3" key="1">
    <citation type="submission" date="2017-09" db="EMBL/GenBank/DDBJ databases">
        <authorList>
            <person name="Varghese N."/>
            <person name="Submissions S."/>
        </authorList>
    </citation>
    <scope>NUCLEOTIDE SEQUENCE [LARGE SCALE GENOMIC DNA]</scope>
    <source>
        <strain evidence="3">MSL47</strain>
    </source>
</reference>
<name>A0A285GWK3_9FIRM</name>
<evidence type="ECO:0000313" key="3">
    <source>
        <dbReference type="Proteomes" id="UP000219573"/>
    </source>
</evidence>
<sequence length="87" mass="10352">MMNNFSQELLRELLREAREELPFVLTVKDIQKLLPFGRSKVYELLKEGVIPNKKVEGKILIPREQFLIWMYCDERENQKSSSLLLNN</sequence>